<dbReference type="RefSeq" id="XP_013253717.1">
    <property type="nucleotide sequence ID" value="XM_013398263.1"/>
</dbReference>
<dbReference type="InterPro" id="IPR036291">
    <property type="entry name" value="NAD(P)-bd_dom_sf"/>
</dbReference>
<dbReference type="PRINTS" id="PR00080">
    <property type="entry name" value="SDRFAMILY"/>
</dbReference>
<protein>
    <recommendedName>
        <fullName evidence="6">3-oxoacyl-[acyl-carrier protein] reductase</fullName>
    </recommendedName>
</protein>
<comment type="similarity">
    <text evidence="1">Belongs to the short-chain dehydrogenases/reductases (SDR) family.</text>
</comment>
<dbReference type="InterPro" id="IPR002347">
    <property type="entry name" value="SDR_fam"/>
</dbReference>
<evidence type="ECO:0000256" key="1">
    <source>
        <dbReference type="ARBA" id="ARBA00006484"/>
    </source>
</evidence>
<evidence type="ECO:0000256" key="3">
    <source>
        <dbReference type="ARBA" id="ARBA00023002"/>
    </source>
</evidence>
<dbReference type="PRINTS" id="PR00081">
    <property type="entry name" value="GDHRDH"/>
</dbReference>
<dbReference type="InterPro" id="IPR020904">
    <property type="entry name" value="Sc_DH/Rdtase_CS"/>
</dbReference>
<dbReference type="STRING" id="1182545.A0A072NUR0"/>
<dbReference type="VEuPathDB" id="FungiDB:A1O9_12850"/>
<reference evidence="4 5" key="1">
    <citation type="submission" date="2013-03" db="EMBL/GenBank/DDBJ databases">
        <title>The Genome Sequence of Exophiala aquamarina CBS 119918.</title>
        <authorList>
            <consortium name="The Broad Institute Genomics Platform"/>
            <person name="Cuomo C."/>
            <person name="de Hoog S."/>
            <person name="Gorbushina A."/>
            <person name="Walker B."/>
            <person name="Young S.K."/>
            <person name="Zeng Q."/>
            <person name="Gargeya S."/>
            <person name="Fitzgerald M."/>
            <person name="Haas B."/>
            <person name="Abouelleil A."/>
            <person name="Allen A.W."/>
            <person name="Alvarado L."/>
            <person name="Arachchi H.M."/>
            <person name="Berlin A.M."/>
            <person name="Chapman S.B."/>
            <person name="Gainer-Dewar J."/>
            <person name="Goldberg J."/>
            <person name="Griggs A."/>
            <person name="Gujja S."/>
            <person name="Hansen M."/>
            <person name="Howarth C."/>
            <person name="Imamovic A."/>
            <person name="Ireland A."/>
            <person name="Larimer J."/>
            <person name="McCowan C."/>
            <person name="Murphy C."/>
            <person name="Pearson M."/>
            <person name="Poon T.W."/>
            <person name="Priest M."/>
            <person name="Roberts A."/>
            <person name="Saif S."/>
            <person name="Shea T."/>
            <person name="Sisk P."/>
            <person name="Sykes S."/>
            <person name="Wortman J."/>
            <person name="Nusbaum C."/>
            <person name="Birren B."/>
        </authorList>
    </citation>
    <scope>NUCLEOTIDE SEQUENCE [LARGE SCALE GENOMIC DNA]</scope>
    <source>
        <strain evidence="4 5">CBS 119918</strain>
    </source>
</reference>
<name>A0A072NUR0_9EURO</name>
<dbReference type="AlphaFoldDB" id="A0A072NUR0"/>
<evidence type="ECO:0000313" key="4">
    <source>
        <dbReference type="EMBL" id="KEF51127.1"/>
    </source>
</evidence>
<dbReference type="Proteomes" id="UP000027920">
    <property type="component" value="Unassembled WGS sequence"/>
</dbReference>
<dbReference type="PANTHER" id="PTHR24321:SF12">
    <property type="entry name" value="SHORT-CHAIN DEHYDROGENASE_REDUCTASE FAMILY, PUTATIVE (AFU_ORTHOLOGUE AFUA_5G14340)-RELATED"/>
    <property type="match status" value="1"/>
</dbReference>
<keyword evidence="5" id="KW-1185">Reference proteome</keyword>
<keyword evidence="3" id="KW-0560">Oxidoreductase</keyword>
<dbReference type="EMBL" id="AMGV01000028">
    <property type="protein sequence ID" value="KEF51127.1"/>
    <property type="molecule type" value="Genomic_DNA"/>
</dbReference>
<proteinExistence type="inferred from homology"/>
<dbReference type="GeneID" id="25287744"/>
<dbReference type="HOGENOM" id="CLU_010194_1_0_1"/>
<comment type="caution">
    <text evidence="4">The sequence shown here is derived from an EMBL/GenBank/DDBJ whole genome shotgun (WGS) entry which is preliminary data.</text>
</comment>
<dbReference type="FunFam" id="3.40.50.720:FF:000084">
    <property type="entry name" value="Short-chain dehydrogenase reductase"/>
    <property type="match status" value="1"/>
</dbReference>
<evidence type="ECO:0000256" key="2">
    <source>
        <dbReference type="ARBA" id="ARBA00022857"/>
    </source>
</evidence>
<dbReference type="PROSITE" id="PS00061">
    <property type="entry name" value="ADH_SHORT"/>
    <property type="match status" value="1"/>
</dbReference>
<dbReference type="Pfam" id="PF13561">
    <property type="entry name" value="adh_short_C2"/>
    <property type="match status" value="1"/>
</dbReference>
<evidence type="ECO:0000313" key="5">
    <source>
        <dbReference type="Proteomes" id="UP000027920"/>
    </source>
</evidence>
<dbReference type="SUPFAM" id="SSF51735">
    <property type="entry name" value="NAD(P)-binding Rossmann-fold domains"/>
    <property type="match status" value="1"/>
</dbReference>
<evidence type="ECO:0008006" key="6">
    <source>
        <dbReference type="Google" id="ProtNLM"/>
    </source>
</evidence>
<organism evidence="4 5">
    <name type="scientific">Exophiala aquamarina CBS 119918</name>
    <dbReference type="NCBI Taxonomy" id="1182545"/>
    <lineage>
        <taxon>Eukaryota</taxon>
        <taxon>Fungi</taxon>
        <taxon>Dikarya</taxon>
        <taxon>Ascomycota</taxon>
        <taxon>Pezizomycotina</taxon>
        <taxon>Eurotiomycetes</taxon>
        <taxon>Chaetothyriomycetidae</taxon>
        <taxon>Chaetothyriales</taxon>
        <taxon>Herpotrichiellaceae</taxon>
        <taxon>Exophiala</taxon>
    </lineage>
</organism>
<accession>A0A072NUR0</accession>
<dbReference type="Gene3D" id="3.40.50.720">
    <property type="entry name" value="NAD(P)-binding Rossmann-like Domain"/>
    <property type="match status" value="1"/>
</dbReference>
<dbReference type="CDD" id="cd05233">
    <property type="entry name" value="SDR_c"/>
    <property type="match status" value="1"/>
</dbReference>
<dbReference type="PANTHER" id="PTHR24321">
    <property type="entry name" value="DEHYDROGENASES, SHORT CHAIN"/>
    <property type="match status" value="1"/>
</dbReference>
<dbReference type="OrthoDB" id="5840532at2759"/>
<gene>
    <name evidence="4" type="ORF">A1O9_12850</name>
</gene>
<dbReference type="GO" id="GO:0016491">
    <property type="term" value="F:oxidoreductase activity"/>
    <property type="evidence" value="ECO:0007669"/>
    <property type="project" value="UniProtKB-KW"/>
</dbReference>
<keyword evidence="2" id="KW-0521">NADP</keyword>
<sequence length="270" mass="28772">MAFTLPGNGFITGAASGIGRQTAILFTQLGSRGIILCDRDRSGLEETRTLVTRENPETRVVICQADVSNDLEIRSVIRSGAEQLGRLDYAVNCAAISNPRRLIGDLSVDDMNRTLSVNAVGVFSCLSEECKIMSQQAPIPSPRGRPSCRGAIVNVASIMGISGMPELSPYVASKFAVIGLTKNAALEYAAQDIRVNTVCPGQTLTPAMYASFAEAETFETRVAALKDTLIPMKRLAEPQEIADSIAYLVSDMASFVTGQSLVADGGFTAR</sequence>